<feature type="region of interest" description="Disordered" evidence="2">
    <location>
        <begin position="305"/>
        <end position="333"/>
    </location>
</feature>
<dbReference type="InterPro" id="IPR019496">
    <property type="entry name" value="NUFIP1_cons_dom"/>
</dbReference>
<dbReference type="SMART" id="SM00355">
    <property type="entry name" value="ZnF_C2H2"/>
    <property type="match status" value="2"/>
</dbReference>
<protein>
    <submittedName>
        <fullName evidence="5 6">Nuclear fragile X mental retardation-interacting protein 1</fullName>
    </submittedName>
</protein>
<keyword evidence="1" id="KW-0479">Metal-binding</keyword>
<evidence type="ECO:0000256" key="1">
    <source>
        <dbReference type="PROSITE-ProRule" id="PRU00042"/>
    </source>
</evidence>
<gene>
    <name evidence="5 6" type="primary">LOC106751933</name>
</gene>
<dbReference type="RefSeq" id="XP_014488709.1">
    <property type="nucleotide sequence ID" value="XM_014633223.1"/>
</dbReference>
<dbReference type="InterPro" id="IPR039136">
    <property type="entry name" value="NUFIP1-like"/>
</dbReference>
<organism evidence="4 5">
    <name type="scientific">Dinoponera quadriceps</name>
    <name type="common">South American ant</name>
    <dbReference type="NCBI Taxonomy" id="609295"/>
    <lineage>
        <taxon>Eukaryota</taxon>
        <taxon>Metazoa</taxon>
        <taxon>Ecdysozoa</taxon>
        <taxon>Arthropoda</taxon>
        <taxon>Hexapoda</taxon>
        <taxon>Insecta</taxon>
        <taxon>Pterygota</taxon>
        <taxon>Neoptera</taxon>
        <taxon>Endopterygota</taxon>
        <taxon>Hymenoptera</taxon>
        <taxon>Apocrita</taxon>
        <taxon>Aculeata</taxon>
        <taxon>Formicoidea</taxon>
        <taxon>Formicidae</taxon>
        <taxon>Ponerinae</taxon>
        <taxon>Ponerini</taxon>
        <taxon>Dinoponera</taxon>
    </lineage>
</organism>
<dbReference type="GO" id="GO:0003723">
    <property type="term" value="F:RNA binding"/>
    <property type="evidence" value="ECO:0007669"/>
    <property type="project" value="InterPro"/>
</dbReference>
<dbReference type="InterPro" id="IPR013087">
    <property type="entry name" value="Znf_C2H2_type"/>
</dbReference>
<proteinExistence type="predicted"/>
<dbReference type="Pfam" id="PF10453">
    <property type="entry name" value="NUFIP1"/>
    <property type="match status" value="1"/>
</dbReference>
<feature type="compositionally biased region" description="Acidic residues" evidence="2">
    <location>
        <begin position="307"/>
        <end position="320"/>
    </location>
</feature>
<feature type="region of interest" description="Disordered" evidence="2">
    <location>
        <begin position="255"/>
        <end position="277"/>
    </location>
</feature>
<evidence type="ECO:0000313" key="5">
    <source>
        <dbReference type="RefSeq" id="XP_014488709.1"/>
    </source>
</evidence>
<dbReference type="RefSeq" id="XP_014488710.1">
    <property type="nucleotide sequence ID" value="XM_014633224.1"/>
</dbReference>
<reference evidence="5 6" key="1">
    <citation type="submission" date="2025-04" db="UniProtKB">
        <authorList>
            <consortium name="RefSeq"/>
        </authorList>
    </citation>
    <scope>IDENTIFICATION</scope>
</reference>
<dbReference type="KEGG" id="dqu:106751933"/>
<dbReference type="PANTHER" id="PTHR13309:SF0">
    <property type="entry name" value="FMR1-INTERACTING PROTEIN NUFIP1"/>
    <property type="match status" value="1"/>
</dbReference>
<keyword evidence="4" id="KW-1185">Reference proteome</keyword>
<dbReference type="PANTHER" id="PTHR13309">
    <property type="entry name" value="NUCLEAR FRAGILE X MENTAL RETARDATION PROTEIN INTERACTING PROTEIN 1"/>
    <property type="match status" value="1"/>
</dbReference>
<evidence type="ECO:0000256" key="2">
    <source>
        <dbReference type="SAM" id="MobiDB-lite"/>
    </source>
</evidence>
<keyword evidence="1" id="KW-0862">Zinc</keyword>
<dbReference type="PROSITE" id="PS50157">
    <property type="entry name" value="ZINC_FINGER_C2H2_2"/>
    <property type="match status" value="1"/>
</dbReference>
<accession>A0A6P3YFP6</accession>
<dbReference type="OrthoDB" id="273070at2759"/>
<feature type="region of interest" description="Disordered" evidence="2">
    <location>
        <begin position="398"/>
        <end position="448"/>
    </location>
</feature>
<feature type="compositionally biased region" description="Polar residues" evidence="2">
    <location>
        <begin position="398"/>
        <end position="419"/>
    </location>
</feature>
<dbReference type="GO" id="GO:0000492">
    <property type="term" value="P:box C/D snoRNP assembly"/>
    <property type="evidence" value="ECO:0007669"/>
    <property type="project" value="TreeGrafter"/>
</dbReference>
<name>A0A6P3YFP6_DINQU</name>
<feature type="compositionally biased region" description="Basic residues" evidence="2">
    <location>
        <begin position="423"/>
        <end position="435"/>
    </location>
</feature>
<evidence type="ECO:0000259" key="3">
    <source>
        <dbReference type="PROSITE" id="PS50157"/>
    </source>
</evidence>
<dbReference type="GO" id="GO:0008270">
    <property type="term" value="F:zinc ion binding"/>
    <property type="evidence" value="ECO:0007669"/>
    <property type="project" value="UniProtKB-KW"/>
</dbReference>
<evidence type="ECO:0000313" key="6">
    <source>
        <dbReference type="RefSeq" id="XP_014488710.1"/>
    </source>
</evidence>
<dbReference type="GO" id="GO:0005634">
    <property type="term" value="C:nucleus"/>
    <property type="evidence" value="ECO:0007669"/>
    <property type="project" value="TreeGrafter"/>
</dbReference>
<dbReference type="Proteomes" id="UP000515204">
    <property type="component" value="Unplaced"/>
</dbReference>
<dbReference type="PROSITE" id="PS00028">
    <property type="entry name" value="ZINC_FINGER_C2H2_1"/>
    <property type="match status" value="1"/>
</dbReference>
<dbReference type="GeneID" id="106751933"/>
<dbReference type="AlphaFoldDB" id="A0A6P3YFP6"/>
<keyword evidence="1" id="KW-0863">Zinc-finger</keyword>
<feature type="compositionally biased region" description="Basic residues" evidence="2">
    <location>
        <begin position="260"/>
        <end position="269"/>
    </location>
</feature>
<feature type="region of interest" description="Disordered" evidence="2">
    <location>
        <begin position="1"/>
        <end position="27"/>
    </location>
</feature>
<feature type="domain" description="C2H2-type" evidence="3">
    <location>
        <begin position="146"/>
        <end position="169"/>
    </location>
</feature>
<dbReference type="CTD" id="40043"/>
<evidence type="ECO:0000313" key="4">
    <source>
        <dbReference type="Proteomes" id="UP000515204"/>
    </source>
</evidence>
<sequence>MQHLPPPRFSDRSVSSVPRMPPPMNNLPLGATRLESSLARPRNFAPISMPPYIPVPGKAFGLMMPGFMPPMVPRGVTEPRYPMGLRLWNRKISPPMQTTSRFAADNNSNVQAVNNTKVDKLGTHPHPDNEGDNETDEINAVEDTLYYCAICDRDFSSEDALAEHKSTHSFCGIDGCKFSAHPLLVEKHIRMQHSTGLYASMKDLSEEGDAKKWTEERKKRFPTKSNIKLREVEDIEKFKRGEIIKQDLHTFKTTKTMNTRGKKRKAHRRLAQETVNDSHVDESYRGVRSFPGTKILREEYSSKACLDEETAQTDVEDSDMENNSGEEKYDISDEDDDLLQTSVKPKLANLSVPSLVANYESEEDSSPEEAPIKNIKMEDLQDHKIVEKNITVHEEISNNAQSCTNTRKNKSSRQTIVNETSRHPKRQDKQNHKKSQKVEDKKQQKNLTRHYNTLLQKLLSRSIQHERNLIFQCMKYIVENNFFESSGCGT</sequence>